<name>A0A1M4TPZ3_9CLOT</name>
<keyword evidence="3" id="KW-1185">Reference proteome</keyword>
<dbReference type="OrthoDB" id="1958122at2"/>
<evidence type="ECO:0008006" key="4">
    <source>
        <dbReference type="Google" id="ProtNLM"/>
    </source>
</evidence>
<evidence type="ECO:0000256" key="1">
    <source>
        <dbReference type="SAM" id="MobiDB-lite"/>
    </source>
</evidence>
<reference evidence="2 3" key="1">
    <citation type="submission" date="2016-11" db="EMBL/GenBank/DDBJ databases">
        <authorList>
            <person name="Jaros S."/>
            <person name="Januszkiewicz K."/>
            <person name="Wedrychowicz H."/>
        </authorList>
    </citation>
    <scope>NUCLEOTIDE SEQUENCE [LARGE SCALE GENOMIC DNA]</scope>
    <source>
        <strain evidence="2 3">DSM 17459</strain>
    </source>
</reference>
<sequence length="425" mass="44664">MADISNEIYDFQAARKGEDVRESLISLAEKVNNESSEASKSSAESALAAQEAVALTSAAATNANSKAQLANEAAKLAETVAKSIQNKLENGEFIGPRGPIGEPFYIAKVYHSISEMNAGYASDGVKNGSYVMLSTGNVEDEDNAKVYIKGSAAYEFIVDLSGAKGSQGDKGDRGEKGDKGDQGEKGDTPSSIPGNAGSATKLQNARKIGGVAFDGGSDIHHYAECATSAGTSSKSVSLNGFNLLKGAGAVVKFINGNTASNPTLNINNTGARSIYYKGQGVPANYITENVFIEMVYDGERYNIVGDLAQAQINTLQTLAGETAGRGVVNAAFNLLNEEIYKKGDCVFVSVKLSNKNALSTGAMNICYTLPAGFRPTKEANIMIGVNVNQCAVGWIRPNGEVVIVTNFAAVVGIEIRIMSHFRMSS</sequence>
<dbReference type="EMBL" id="FQVI01000002">
    <property type="protein sequence ID" value="SHE46570.1"/>
    <property type="molecule type" value="Genomic_DNA"/>
</dbReference>
<dbReference type="Proteomes" id="UP000184245">
    <property type="component" value="Unassembled WGS sequence"/>
</dbReference>
<evidence type="ECO:0000313" key="2">
    <source>
        <dbReference type="EMBL" id="SHE46570.1"/>
    </source>
</evidence>
<feature type="region of interest" description="Disordered" evidence="1">
    <location>
        <begin position="164"/>
        <end position="199"/>
    </location>
</feature>
<dbReference type="STRING" id="1122155.SAMN02745158_00538"/>
<accession>A0A1M4TPZ3</accession>
<protein>
    <recommendedName>
        <fullName evidence="4">Collagen triple helix repeat-containing protein</fullName>
    </recommendedName>
</protein>
<feature type="compositionally biased region" description="Polar residues" evidence="1">
    <location>
        <begin position="188"/>
        <end position="199"/>
    </location>
</feature>
<evidence type="ECO:0000313" key="3">
    <source>
        <dbReference type="Proteomes" id="UP000184245"/>
    </source>
</evidence>
<proteinExistence type="predicted"/>
<dbReference type="AlphaFoldDB" id="A0A1M4TPZ3"/>
<gene>
    <name evidence="2" type="ORF">SAMN02745158_00538</name>
</gene>
<feature type="compositionally biased region" description="Basic and acidic residues" evidence="1">
    <location>
        <begin position="167"/>
        <end position="187"/>
    </location>
</feature>
<dbReference type="RefSeq" id="WP_072848803.1">
    <property type="nucleotide sequence ID" value="NZ_FQVI01000002.1"/>
</dbReference>
<organism evidence="2 3">
    <name type="scientific">Lactonifactor longoviformis DSM 17459</name>
    <dbReference type="NCBI Taxonomy" id="1122155"/>
    <lineage>
        <taxon>Bacteria</taxon>
        <taxon>Bacillati</taxon>
        <taxon>Bacillota</taxon>
        <taxon>Clostridia</taxon>
        <taxon>Eubacteriales</taxon>
        <taxon>Clostridiaceae</taxon>
        <taxon>Lactonifactor</taxon>
    </lineage>
</organism>